<name>A0A0A2W181_BEABA</name>
<evidence type="ECO:0000256" key="12">
    <source>
        <dbReference type="SAM" id="Phobius"/>
    </source>
</evidence>
<evidence type="ECO:0000256" key="10">
    <source>
        <dbReference type="ARBA" id="ARBA00022989"/>
    </source>
</evidence>
<feature type="transmembrane region" description="Helical" evidence="12">
    <location>
        <begin position="526"/>
        <end position="544"/>
    </location>
</feature>
<dbReference type="Pfam" id="PF02378">
    <property type="entry name" value="PTS_EIIC"/>
    <property type="match status" value="1"/>
</dbReference>
<keyword evidence="4" id="KW-0597">Phosphoprotein</keyword>
<dbReference type="HOGENOM" id="CLU_013155_4_1_1"/>
<keyword evidence="9" id="KW-0418">Kinase</keyword>
<evidence type="ECO:0000256" key="1">
    <source>
        <dbReference type="ARBA" id="ARBA00004429"/>
    </source>
</evidence>
<dbReference type="GO" id="GO:0016301">
    <property type="term" value="F:kinase activity"/>
    <property type="evidence" value="ECO:0007669"/>
    <property type="project" value="UniProtKB-KW"/>
</dbReference>
<keyword evidence="10 12" id="KW-1133">Transmembrane helix</keyword>
<keyword evidence="11 12" id="KW-0472">Membrane</keyword>
<dbReference type="InterPro" id="IPR029056">
    <property type="entry name" value="Ribokinase-like"/>
</dbReference>
<dbReference type="PROSITE" id="PS00584">
    <property type="entry name" value="PFKB_KINASES_2"/>
    <property type="match status" value="1"/>
</dbReference>
<keyword evidence="6" id="KW-0808">Transferase</keyword>
<proteinExistence type="predicted"/>
<dbReference type="PROSITE" id="PS51104">
    <property type="entry name" value="PTS_EIIC_TYPE_2"/>
    <property type="match status" value="1"/>
</dbReference>
<keyword evidence="7" id="KW-0598">Phosphotransferase system</keyword>
<dbReference type="GO" id="GO:0005351">
    <property type="term" value="F:carbohydrate:proton symporter activity"/>
    <property type="evidence" value="ECO:0007669"/>
    <property type="project" value="InterPro"/>
</dbReference>
<dbReference type="FunFam" id="3.40.50.2300:FF:000014">
    <property type="entry name" value="PTS system fructose-like transporter subunit IIB"/>
    <property type="match status" value="1"/>
</dbReference>
<dbReference type="NCBIfam" id="TIGR01427">
    <property type="entry name" value="PTS_IIC_fructo"/>
    <property type="match status" value="1"/>
</dbReference>
<dbReference type="InterPro" id="IPR003501">
    <property type="entry name" value="PTS_EIIB_2/3"/>
</dbReference>
<gene>
    <name evidence="15" type="ORF">BBAD15_g119</name>
</gene>
<dbReference type="GO" id="GO:0009401">
    <property type="term" value="P:phosphoenolpyruvate-dependent sugar phosphotransferase system"/>
    <property type="evidence" value="ECO:0007669"/>
    <property type="project" value="UniProtKB-KW"/>
</dbReference>
<keyword evidence="2" id="KW-0813">Transport</keyword>
<evidence type="ECO:0000256" key="5">
    <source>
        <dbReference type="ARBA" id="ARBA00022597"/>
    </source>
</evidence>
<evidence type="ECO:0000256" key="6">
    <source>
        <dbReference type="ARBA" id="ARBA00022679"/>
    </source>
</evidence>
<dbReference type="SUPFAM" id="SSF53613">
    <property type="entry name" value="Ribokinase-like"/>
    <property type="match status" value="1"/>
</dbReference>
<evidence type="ECO:0000256" key="9">
    <source>
        <dbReference type="ARBA" id="ARBA00022777"/>
    </source>
</evidence>
<dbReference type="GO" id="GO:0090563">
    <property type="term" value="F:protein-phosphocysteine-sugar phosphotransferase activity"/>
    <property type="evidence" value="ECO:0007669"/>
    <property type="project" value="TreeGrafter"/>
</dbReference>
<dbReference type="CDD" id="cd05569">
    <property type="entry name" value="PTS_IIB_fructose"/>
    <property type="match status" value="1"/>
</dbReference>
<dbReference type="InterPro" id="IPR013014">
    <property type="entry name" value="PTS_EIIC_2"/>
</dbReference>
<dbReference type="InterPro" id="IPR003353">
    <property type="entry name" value="PTS_IIB_fruc"/>
</dbReference>
<keyword evidence="8 12" id="KW-0812">Transmembrane</keyword>
<dbReference type="SUPFAM" id="SSF52794">
    <property type="entry name" value="PTS system IIB component-like"/>
    <property type="match status" value="2"/>
</dbReference>
<evidence type="ECO:0000256" key="8">
    <source>
        <dbReference type="ARBA" id="ARBA00022692"/>
    </source>
</evidence>
<sequence length="700" mass="72112">MTRLRSQCPCIIFDSSREALVAGLKAAPWLVKPNRRELEIWAGRKLPELKDVIEAAHALREQGIAHVVISLGAEGALWVNASGEWIAKPPTCEVVSTVGAGDSMVGGLIYGLLMRESSEHTLRLATAVAALAVSQSNAMKTLLIIEPGLGQARAYLAKTLLGAAAPKAHLDIIDNPNDAELAIVVGNAIPADTSLNGKKVFLGDIDRAVQHPELFLSEAKGKAHTYTAPIASASAPAKGPKRIVAVTACPTGVAHTFMAAEAIETEAKKRGWWVKVETRGSVGAGNAITPEEVAEADLVIVAADIEVDLAKFAGKPMYRTSTGLALKKTAQELDKALVEAKPYEAAGKASAAQESGKKESAGAYRHLLTGVSYMLPMVVAGGLCIALSFAFGIQAFKEPGTLAAALMQIGGGSAFALMVPVLAGYIAFSIADRPGLTPGLIGGMLAVSTGSGFIGGIIAGFLAGYIAKLISSKLKLPPSMEALKPILIIPLFSSLVVGLAMIYLIGTPVAKILAGLTHWLQTMGTANAVLLGAILGGMMCTDMGGPVNKAAYAFGVGLLSTQTYAPMAAIMAAGMVPPLALGLATLVARRKFDKAQQEGGKAALVLGLCFITEGAIPFAARDPMRVLPCCIIGGALTGALSMAVGAKLMAPHGGLFVLLIPGAITPVLGYLLAIVAGTLVAGLAYAFLKRPETELAAKAA</sequence>
<feature type="transmembrane region" description="Helical" evidence="12">
    <location>
        <begin position="402"/>
        <end position="428"/>
    </location>
</feature>
<feature type="transmembrane region" description="Helical" evidence="12">
    <location>
        <begin position="373"/>
        <end position="396"/>
    </location>
</feature>
<evidence type="ECO:0000256" key="3">
    <source>
        <dbReference type="ARBA" id="ARBA00022475"/>
    </source>
</evidence>
<feature type="transmembrane region" description="Helical" evidence="12">
    <location>
        <begin position="440"/>
        <end position="466"/>
    </location>
</feature>
<dbReference type="InterPro" id="IPR003352">
    <property type="entry name" value="PTS_EIIC"/>
</dbReference>
<keyword evidence="3" id="KW-1003">Cell membrane</keyword>
<dbReference type="InterPro" id="IPR006327">
    <property type="entry name" value="PTS_IIC_fruc"/>
</dbReference>
<organism evidence="15 16">
    <name type="scientific">Beauveria bassiana D1-5</name>
    <dbReference type="NCBI Taxonomy" id="1245745"/>
    <lineage>
        <taxon>Eukaryota</taxon>
        <taxon>Fungi</taxon>
        <taxon>Dikarya</taxon>
        <taxon>Ascomycota</taxon>
        <taxon>Pezizomycotina</taxon>
        <taxon>Sordariomycetes</taxon>
        <taxon>Hypocreomycetidae</taxon>
        <taxon>Hypocreales</taxon>
        <taxon>Cordycipitaceae</taxon>
        <taxon>Beauveria</taxon>
    </lineage>
</organism>
<dbReference type="Gene3D" id="3.40.1190.20">
    <property type="match status" value="1"/>
</dbReference>
<dbReference type="InterPro" id="IPR036095">
    <property type="entry name" value="PTS_EIIB-like_sf"/>
</dbReference>
<dbReference type="NCBIfam" id="NF007984">
    <property type="entry name" value="PRK10712.1"/>
    <property type="match status" value="1"/>
</dbReference>
<evidence type="ECO:0000259" key="13">
    <source>
        <dbReference type="PROSITE" id="PS51099"/>
    </source>
</evidence>
<evidence type="ECO:0000313" key="15">
    <source>
        <dbReference type="EMBL" id="KGQ13931.1"/>
    </source>
</evidence>
<evidence type="ECO:0000256" key="7">
    <source>
        <dbReference type="ARBA" id="ARBA00022683"/>
    </source>
</evidence>
<evidence type="ECO:0000256" key="4">
    <source>
        <dbReference type="ARBA" id="ARBA00022553"/>
    </source>
</evidence>
<dbReference type="InterPro" id="IPR011611">
    <property type="entry name" value="PfkB_dom"/>
</dbReference>
<comment type="subcellular location">
    <subcellularLocation>
        <location evidence="1">Cell inner membrane</location>
        <topology evidence="1">Multi-pass membrane protein</topology>
    </subcellularLocation>
</comment>
<dbReference type="InterPro" id="IPR050864">
    <property type="entry name" value="Bacterial_PTS_Sugar_Transport"/>
</dbReference>
<keyword evidence="5" id="KW-0762">Sugar transport</keyword>
<dbReference type="InterPro" id="IPR013011">
    <property type="entry name" value="PTS_EIIB_2"/>
</dbReference>
<dbReference type="Proteomes" id="UP000030106">
    <property type="component" value="Unassembled WGS sequence"/>
</dbReference>
<dbReference type="PANTHER" id="PTHR30505:SF32">
    <property type="entry name" value="PTS SYSTEM FRUCTOSE-SPECIFIC EIIB'BC COMPONENT"/>
    <property type="match status" value="1"/>
</dbReference>
<dbReference type="PROSITE" id="PS51099">
    <property type="entry name" value="PTS_EIIB_TYPE_2"/>
    <property type="match status" value="1"/>
</dbReference>
<dbReference type="PANTHER" id="PTHR30505">
    <property type="entry name" value="FRUCTOSE-LIKE PERMEASE"/>
    <property type="match status" value="1"/>
</dbReference>
<dbReference type="InterPro" id="IPR002173">
    <property type="entry name" value="Carboh/pur_kinase_PfkB_CS"/>
</dbReference>
<evidence type="ECO:0000256" key="11">
    <source>
        <dbReference type="ARBA" id="ARBA00023136"/>
    </source>
</evidence>
<accession>A0A0A2W181</accession>
<feature type="transmembrane region" description="Helical" evidence="12">
    <location>
        <begin position="564"/>
        <end position="588"/>
    </location>
</feature>
<dbReference type="GO" id="GO:0005886">
    <property type="term" value="C:plasma membrane"/>
    <property type="evidence" value="ECO:0007669"/>
    <property type="project" value="UniProtKB-SubCell"/>
</dbReference>
<evidence type="ECO:0000256" key="2">
    <source>
        <dbReference type="ARBA" id="ARBA00022448"/>
    </source>
</evidence>
<feature type="transmembrane region" description="Helical" evidence="12">
    <location>
        <begin position="655"/>
        <end position="688"/>
    </location>
</feature>
<evidence type="ECO:0000313" key="16">
    <source>
        <dbReference type="Proteomes" id="UP000030106"/>
    </source>
</evidence>
<dbReference type="Gene3D" id="3.40.50.2300">
    <property type="match status" value="1"/>
</dbReference>
<feature type="transmembrane region" description="Helical" evidence="12">
    <location>
        <begin position="625"/>
        <end position="643"/>
    </location>
</feature>
<evidence type="ECO:0000259" key="14">
    <source>
        <dbReference type="PROSITE" id="PS51104"/>
    </source>
</evidence>
<feature type="domain" description="PTS EIIB type-2" evidence="13">
    <location>
        <begin position="243"/>
        <end position="338"/>
    </location>
</feature>
<reference evidence="15 16" key="1">
    <citation type="submission" date="2012-10" db="EMBL/GenBank/DDBJ databases">
        <title>Genome sequencing and analysis of entomopathogenic fungi Beauveria bassiana D1-5.</title>
        <authorList>
            <person name="Li Q."/>
            <person name="Wang L."/>
            <person name="Zhang Z."/>
            <person name="Wang Q."/>
            <person name="Ren J."/>
            <person name="Wang M."/>
            <person name="Xu W."/>
            <person name="Wang J."/>
            <person name="Lu Y."/>
            <person name="Du Q."/>
            <person name="Sun Z."/>
        </authorList>
    </citation>
    <scope>NUCLEOTIDE SEQUENCE [LARGE SCALE GENOMIC DNA]</scope>
    <source>
        <strain evidence="15 16">D1-5</strain>
    </source>
</reference>
<protein>
    <submittedName>
        <fullName evidence="15">PTS system fructose-specific EIIBC component</fullName>
    </submittedName>
</protein>
<dbReference type="AlphaFoldDB" id="A0A0A2W181"/>
<comment type="caution">
    <text evidence="15">The sequence shown here is derived from an EMBL/GenBank/DDBJ whole genome shotgun (WGS) entry which is preliminary data.</text>
</comment>
<dbReference type="Pfam" id="PF02302">
    <property type="entry name" value="PTS_IIB"/>
    <property type="match status" value="1"/>
</dbReference>
<feature type="transmembrane region" description="Helical" evidence="12">
    <location>
        <begin position="486"/>
        <end position="505"/>
    </location>
</feature>
<dbReference type="Pfam" id="PF00294">
    <property type="entry name" value="PfkB"/>
    <property type="match status" value="1"/>
</dbReference>
<dbReference type="NCBIfam" id="TIGR00829">
    <property type="entry name" value="FRU"/>
    <property type="match status" value="1"/>
</dbReference>
<dbReference type="GO" id="GO:0022877">
    <property type="term" value="F:protein-N(PI)-phosphohistidine-fructose phosphotransferase system transporter activity"/>
    <property type="evidence" value="ECO:0007669"/>
    <property type="project" value="InterPro"/>
</dbReference>
<dbReference type="EMBL" id="ANFO01000011">
    <property type="protein sequence ID" value="KGQ13931.1"/>
    <property type="molecule type" value="Genomic_DNA"/>
</dbReference>
<feature type="domain" description="PTS EIIC type-2" evidence="14">
    <location>
        <begin position="363"/>
        <end position="698"/>
    </location>
</feature>